<sequence>MEAQYYEDKRQAGNWQKSSPLNDYVKVFLFALFFIGIVVMLQWGLMDYRTVPHFSDNQALRKALDQQQPLMLHYKLLLEIVLGMLLFRVLTPLRKDGFKIIWQYGVMALCVFLITAFLITVTMFSMFGGIPLIPLLFLLSSGTSAALNLYTGMAAMSFIWGKSSPLDGKERWTKMILAYVIIFVLMAIAWNVTNMLRNTMVTDYSGLAAALIYILAGAAAGTVMTWMLVPFRKTNFHLKLPYLITGAGLLILEILLIILFGTGILPHSLFSLFFSRKV</sequence>
<name>A0A853JJT1_9FIRM</name>
<dbReference type="Proteomes" id="UP000586254">
    <property type="component" value="Unassembled WGS sequence"/>
</dbReference>
<feature type="transmembrane region" description="Helical" evidence="1">
    <location>
        <begin position="27"/>
        <end position="45"/>
    </location>
</feature>
<proteinExistence type="predicted"/>
<accession>A0A853JJT1</accession>
<feature type="transmembrane region" description="Helical" evidence="1">
    <location>
        <begin position="133"/>
        <end position="160"/>
    </location>
</feature>
<feature type="transmembrane region" description="Helical" evidence="1">
    <location>
        <begin position="102"/>
        <end position="127"/>
    </location>
</feature>
<gene>
    <name evidence="2" type="ORF">H0N91_05660</name>
</gene>
<comment type="caution">
    <text evidence="2">The sequence shown here is derived from an EMBL/GenBank/DDBJ whole genome shotgun (WGS) entry which is preliminary data.</text>
</comment>
<evidence type="ECO:0000313" key="2">
    <source>
        <dbReference type="EMBL" id="NZA37636.1"/>
    </source>
</evidence>
<keyword evidence="1" id="KW-0812">Transmembrane</keyword>
<organism evidence="2 3">
    <name type="scientific">Eubacterium callanderi</name>
    <dbReference type="NCBI Taxonomy" id="53442"/>
    <lineage>
        <taxon>Bacteria</taxon>
        <taxon>Bacillati</taxon>
        <taxon>Bacillota</taxon>
        <taxon>Clostridia</taxon>
        <taxon>Eubacteriales</taxon>
        <taxon>Eubacteriaceae</taxon>
        <taxon>Eubacterium</taxon>
    </lineage>
</organism>
<evidence type="ECO:0000256" key="1">
    <source>
        <dbReference type="SAM" id="Phobius"/>
    </source>
</evidence>
<keyword evidence="1" id="KW-0472">Membrane</keyword>
<feature type="transmembrane region" description="Helical" evidence="1">
    <location>
        <begin position="72"/>
        <end position="90"/>
    </location>
</feature>
<evidence type="ECO:0000313" key="3">
    <source>
        <dbReference type="Proteomes" id="UP000586254"/>
    </source>
</evidence>
<keyword evidence="1" id="KW-1133">Transmembrane helix</keyword>
<protein>
    <submittedName>
        <fullName evidence="2">Uncharacterized protein</fullName>
    </submittedName>
</protein>
<feature type="transmembrane region" description="Helical" evidence="1">
    <location>
        <begin position="240"/>
        <end position="265"/>
    </location>
</feature>
<dbReference type="RefSeq" id="WP_180493105.1">
    <property type="nucleotide sequence ID" value="NZ_JACCKS010000005.1"/>
</dbReference>
<reference evidence="2 3" key="1">
    <citation type="submission" date="2020-07" db="EMBL/GenBank/DDBJ databases">
        <title>Organ Donor 1.</title>
        <authorList>
            <person name="Marsh A.J."/>
            <person name="Azcarate-Peril M.A."/>
        </authorList>
    </citation>
    <scope>NUCLEOTIDE SEQUENCE [LARGE SCALE GENOMIC DNA]</scope>
    <source>
        <strain evidence="2 3">AMC0717</strain>
    </source>
</reference>
<feature type="transmembrane region" description="Helical" evidence="1">
    <location>
        <begin position="204"/>
        <end position="228"/>
    </location>
</feature>
<dbReference type="AlphaFoldDB" id="A0A853JJT1"/>
<dbReference type="EMBL" id="JACCKS010000005">
    <property type="protein sequence ID" value="NZA37636.1"/>
    <property type="molecule type" value="Genomic_DNA"/>
</dbReference>
<feature type="transmembrane region" description="Helical" evidence="1">
    <location>
        <begin position="172"/>
        <end position="192"/>
    </location>
</feature>